<evidence type="ECO:0000256" key="1">
    <source>
        <dbReference type="ARBA" id="ARBA00009179"/>
    </source>
</evidence>
<dbReference type="SUPFAM" id="SSF50156">
    <property type="entry name" value="PDZ domain-like"/>
    <property type="match status" value="1"/>
</dbReference>
<dbReference type="Pfam" id="PF13180">
    <property type="entry name" value="PDZ_2"/>
    <property type="match status" value="1"/>
</dbReference>
<dbReference type="Gene3D" id="2.30.42.10">
    <property type="match status" value="1"/>
</dbReference>
<accession>A0ABW9ZTH9</accession>
<evidence type="ECO:0000256" key="3">
    <source>
        <dbReference type="ARBA" id="ARBA00022801"/>
    </source>
</evidence>
<dbReference type="SUPFAM" id="SSF52096">
    <property type="entry name" value="ClpP/crotonase"/>
    <property type="match status" value="1"/>
</dbReference>
<keyword evidence="2 5" id="KW-0645">Protease</keyword>
<evidence type="ECO:0000313" key="9">
    <source>
        <dbReference type="Proteomes" id="UP000753802"/>
    </source>
</evidence>
<evidence type="ECO:0000313" key="8">
    <source>
        <dbReference type="EMBL" id="NCI49717.1"/>
    </source>
</evidence>
<keyword evidence="6" id="KW-0472">Membrane</keyword>
<keyword evidence="4 5" id="KW-0720">Serine protease</keyword>
<dbReference type="CDD" id="cd06782">
    <property type="entry name" value="cpPDZ_CPP-like"/>
    <property type="match status" value="1"/>
</dbReference>
<reference evidence="8 9" key="1">
    <citation type="submission" date="2020-01" db="EMBL/GenBank/DDBJ databases">
        <title>Genome analysis.</title>
        <authorList>
            <person name="Wu S."/>
            <person name="Wang G."/>
        </authorList>
    </citation>
    <scope>NUCLEOTIDE SEQUENCE [LARGE SCALE GENOMIC DNA]</scope>
    <source>
        <strain evidence="8 9">SYL130</strain>
    </source>
</reference>
<dbReference type="EMBL" id="JAACJS010000011">
    <property type="protein sequence ID" value="NCI49717.1"/>
    <property type="molecule type" value="Genomic_DNA"/>
</dbReference>
<dbReference type="RefSeq" id="WP_161818027.1">
    <property type="nucleotide sequence ID" value="NZ_JAACJS010000011.1"/>
</dbReference>
<dbReference type="SMART" id="SM00245">
    <property type="entry name" value="TSPc"/>
    <property type="match status" value="1"/>
</dbReference>
<dbReference type="InterPro" id="IPR036034">
    <property type="entry name" value="PDZ_sf"/>
</dbReference>
<dbReference type="InterPro" id="IPR029045">
    <property type="entry name" value="ClpP/crotonase-like_dom_sf"/>
</dbReference>
<dbReference type="Proteomes" id="UP000753802">
    <property type="component" value="Unassembled WGS sequence"/>
</dbReference>
<feature type="domain" description="PDZ" evidence="7">
    <location>
        <begin position="84"/>
        <end position="161"/>
    </location>
</feature>
<dbReference type="Gene3D" id="3.90.226.10">
    <property type="entry name" value="2-enoyl-CoA Hydratase, Chain A, domain 1"/>
    <property type="match status" value="1"/>
</dbReference>
<evidence type="ECO:0000256" key="6">
    <source>
        <dbReference type="SAM" id="Phobius"/>
    </source>
</evidence>
<feature type="transmembrane region" description="Helical" evidence="6">
    <location>
        <begin position="6"/>
        <end position="26"/>
    </location>
</feature>
<comment type="caution">
    <text evidence="8">The sequence shown here is derived from an EMBL/GenBank/DDBJ whole genome shotgun (WGS) entry which is preliminary data.</text>
</comment>
<dbReference type="InterPro" id="IPR004447">
    <property type="entry name" value="Peptidase_S41A"/>
</dbReference>
<dbReference type="InterPro" id="IPR005151">
    <property type="entry name" value="Tail-specific_protease"/>
</dbReference>
<comment type="similarity">
    <text evidence="1 5">Belongs to the peptidase S41A family.</text>
</comment>
<dbReference type="InterPro" id="IPR001478">
    <property type="entry name" value="PDZ"/>
</dbReference>
<protein>
    <submittedName>
        <fullName evidence="8">S41 family peptidase</fullName>
    </submittedName>
</protein>
<dbReference type="Gene3D" id="3.30.750.44">
    <property type="match status" value="1"/>
</dbReference>
<organism evidence="8 9">
    <name type="scientific">Sediminibacterium roseum</name>
    <dbReference type="NCBI Taxonomy" id="1978412"/>
    <lineage>
        <taxon>Bacteria</taxon>
        <taxon>Pseudomonadati</taxon>
        <taxon>Bacteroidota</taxon>
        <taxon>Chitinophagia</taxon>
        <taxon>Chitinophagales</taxon>
        <taxon>Chitinophagaceae</taxon>
        <taxon>Sediminibacterium</taxon>
    </lineage>
</organism>
<dbReference type="PROSITE" id="PS50106">
    <property type="entry name" value="PDZ"/>
    <property type="match status" value="1"/>
</dbReference>
<name>A0ABW9ZTH9_9BACT</name>
<dbReference type="CDD" id="cd07560">
    <property type="entry name" value="Peptidase_S41_CPP"/>
    <property type="match status" value="1"/>
</dbReference>
<keyword evidence="3 5" id="KW-0378">Hydrolase</keyword>
<dbReference type="Pfam" id="PF03572">
    <property type="entry name" value="Peptidase_S41"/>
    <property type="match status" value="1"/>
</dbReference>
<keyword evidence="6" id="KW-1133">Transmembrane helix</keyword>
<dbReference type="PANTHER" id="PTHR32060:SF30">
    <property type="entry name" value="CARBOXY-TERMINAL PROCESSING PROTEASE CTPA"/>
    <property type="match status" value="1"/>
</dbReference>
<keyword evidence="6" id="KW-0812">Transmembrane</keyword>
<evidence type="ECO:0000256" key="2">
    <source>
        <dbReference type="ARBA" id="ARBA00022670"/>
    </source>
</evidence>
<proteinExistence type="inferred from homology"/>
<evidence type="ECO:0000259" key="7">
    <source>
        <dbReference type="PROSITE" id="PS50106"/>
    </source>
</evidence>
<keyword evidence="9" id="KW-1185">Reference proteome</keyword>
<dbReference type="PANTHER" id="PTHR32060">
    <property type="entry name" value="TAIL-SPECIFIC PROTEASE"/>
    <property type="match status" value="1"/>
</dbReference>
<gene>
    <name evidence="8" type="ORF">GWC95_07275</name>
</gene>
<sequence>MGSKKLQVWLPVLFAIVMVVGMMIGYQLKDKAAGNKFFNLNRRTSIQDLVELIRNRYVDKVNVDSINQLAASELLSHLDPHSVYIPANKVKEANEDLMGNFQGIGVEFQILADTVNIMHVIEGGPSEKVGLKVGDRMLAVNDTAKVAGVNITSDGIRKLLRGEEGSTVKVQVLRDGVKRDFMIQRGVIPVSPIDAAYMIEPGTGYLRINKFADRTYEAFMLNMEKLQKQGMKQLILDLRGNGGGLLKEAISIADAFLSGDKLIVYTEGENMKRAEYKCSTEGIFETGKLEVLIDETSASASEVLAGALQDWDRATIIGRRSFGKGLVQQPFILSDGSEVRLTIARYYSPLGRNIQKPYAKGKAIYEEELMERYHNGEVVVGDTAKPTGKAYKTPGGRTVYGGGGITPDVFVPMDTTHMDPAAVKLYYKSTLNSYVYHYYINNRPFFDKMKNPEQLTKEFVPGEKEWQGLVSFAKKDTINLAPVTQKGKTEVLKRIQSLMARQIWRAGGFFEVSNRTDPTIQRALEGFK</sequence>
<dbReference type="SMART" id="SM00228">
    <property type="entry name" value="PDZ"/>
    <property type="match status" value="1"/>
</dbReference>
<evidence type="ECO:0000256" key="5">
    <source>
        <dbReference type="RuleBase" id="RU004404"/>
    </source>
</evidence>
<evidence type="ECO:0000256" key="4">
    <source>
        <dbReference type="ARBA" id="ARBA00022825"/>
    </source>
</evidence>
<dbReference type="NCBIfam" id="TIGR00225">
    <property type="entry name" value="prc"/>
    <property type="match status" value="1"/>
</dbReference>